<dbReference type="GO" id="GO:0006629">
    <property type="term" value="P:lipid metabolic process"/>
    <property type="evidence" value="ECO:0007669"/>
    <property type="project" value="InterPro"/>
</dbReference>
<proteinExistence type="predicted"/>
<feature type="transmembrane region" description="Helical" evidence="2">
    <location>
        <begin position="133"/>
        <end position="157"/>
    </location>
</feature>
<dbReference type="PANTHER" id="PTHR45856">
    <property type="entry name" value="ALPHA/BETA-HYDROLASES SUPERFAMILY PROTEIN"/>
    <property type="match status" value="1"/>
</dbReference>
<dbReference type="CDD" id="cd00519">
    <property type="entry name" value="Lipase_3"/>
    <property type="match status" value="1"/>
</dbReference>
<dbReference type="Pfam" id="PF01764">
    <property type="entry name" value="Lipase_3"/>
    <property type="match status" value="1"/>
</dbReference>
<evidence type="ECO:0000256" key="2">
    <source>
        <dbReference type="SAM" id="Phobius"/>
    </source>
</evidence>
<protein>
    <recommendedName>
        <fullName evidence="3">Fungal lipase-type domain-containing protein</fullName>
    </recommendedName>
</protein>
<reference evidence="4" key="1">
    <citation type="submission" date="2021-01" db="EMBL/GenBank/DDBJ databases">
        <authorList>
            <person name="Corre E."/>
            <person name="Pelletier E."/>
            <person name="Niang G."/>
            <person name="Scheremetjew M."/>
            <person name="Finn R."/>
            <person name="Kale V."/>
            <person name="Holt S."/>
            <person name="Cochrane G."/>
            <person name="Meng A."/>
            <person name="Brown T."/>
            <person name="Cohen L."/>
        </authorList>
    </citation>
    <scope>NUCLEOTIDE SEQUENCE</scope>
    <source>
        <strain evidence="4">CCMP1594</strain>
    </source>
</reference>
<feature type="transmembrane region" description="Helical" evidence="2">
    <location>
        <begin position="460"/>
        <end position="484"/>
    </location>
</feature>
<evidence type="ECO:0000259" key="3">
    <source>
        <dbReference type="Pfam" id="PF01764"/>
    </source>
</evidence>
<keyword evidence="2" id="KW-0812">Transmembrane</keyword>
<feature type="transmembrane region" description="Helical" evidence="2">
    <location>
        <begin position="284"/>
        <end position="304"/>
    </location>
</feature>
<dbReference type="AlphaFoldDB" id="A0A7S4CYC8"/>
<dbReference type="SUPFAM" id="SSF53474">
    <property type="entry name" value="alpha/beta-Hydrolases"/>
    <property type="match status" value="1"/>
</dbReference>
<evidence type="ECO:0000313" key="4">
    <source>
        <dbReference type="EMBL" id="CAE0810313.1"/>
    </source>
</evidence>
<dbReference type="PANTHER" id="PTHR45856:SF24">
    <property type="entry name" value="FUNGAL LIPASE-LIKE DOMAIN-CONTAINING PROTEIN"/>
    <property type="match status" value="1"/>
</dbReference>
<dbReference type="InterPro" id="IPR051218">
    <property type="entry name" value="Sec_MonoDiacylglyc_Lipase"/>
</dbReference>
<evidence type="ECO:0000256" key="1">
    <source>
        <dbReference type="SAM" id="MobiDB-lite"/>
    </source>
</evidence>
<keyword evidence="2" id="KW-1133">Transmembrane helix</keyword>
<feature type="region of interest" description="Disordered" evidence="1">
    <location>
        <begin position="67"/>
        <end position="103"/>
    </location>
</feature>
<sequence length="805" mass="89544">MTPWQTEPCPPTPTPEYLFVVSTQAPPPGPGAPPVHSQYFPPSYPSFRPHRDRSVICPVWENAPAESPKARWETSPVTPSNSPQHELHPLPPDRDSGNPHGVTPTERLTDTLMDEFVQRRYLPHGATPVIHRVLLGVTLLILAVAAMQLVILCITPSTHGFDLGTTINTNDVTASQIAQAVFVAIALLVCLWLCTRSLLAIFSVSVADPNAKVTLSKVFDIVCSGGSWILYWNILIMQRVLSILFNISTGWTAAMFGITLLLILLPLLNYVQQVAFSAKPTFSLLLSAPLIGLASLLLALYMTVAVTYMEYEGEKGAVTITIDVMLLLFLITLVWSWNRVVTPWLLNLKATHYKPEDIEGVKLTKATCEVLDEEEDARRKKAEKKAAKKKHPGKPLQPVQHVTDPKDVLRQSAKGNALEGIGFLDGLILQGTIYLILLLVGYFAVICTGDSCPDTTGRRFLVAGFIVIPCIVLLAAIVSIAASYQVSKSDMVYINRALALLCPGIYSFDFVALISQCAVHVYYVSMNEHPKLFEWAEKADLEILEVFEDEETSTEAFMAAHTAMVRAQPTRIIIISFAGTLSQKDACLDLKFWHKGWDVGFPPRWGNRPKVHTGLRDSVFRAVVRQQAWYDQLYITGHSLGGAVATLCATDLQQRGFVAPHVRLGLITFGAPRAGNQAFQHWHDGLVRFSFHFDNLGDPVPKTPCGDYWPPGHKISMPNDRILTSAQRFMNMLSASIFGVKPTQHMMSEYIRRLAVAQPISQLPQWVHYAVSGERYERPSMPMHAEDLAWRHRQAPHEDYKPHGM</sequence>
<feature type="transmembrane region" description="Helical" evidence="2">
    <location>
        <begin position="243"/>
        <end position="264"/>
    </location>
</feature>
<dbReference type="InterPro" id="IPR002921">
    <property type="entry name" value="Fungal_lipase-type"/>
</dbReference>
<feature type="compositionally biased region" description="Basic and acidic residues" evidence="1">
    <location>
        <begin position="85"/>
        <end position="97"/>
    </location>
</feature>
<accession>A0A7S4CYC8</accession>
<organism evidence="4">
    <name type="scientific">Eutreptiella gymnastica</name>
    <dbReference type="NCBI Taxonomy" id="73025"/>
    <lineage>
        <taxon>Eukaryota</taxon>
        <taxon>Discoba</taxon>
        <taxon>Euglenozoa</taxon>
        <taxon>Euglenida</taxon>
        <taxon>Spirocuta</taxon>
        <taxon>Euglenophyceae</taxon>
        <taxon>Eutreptiales</taxon>
        <taxon>Eutreptiaceae</taxon>
        <taxon>Eutreptiella</taxon>
    </lineage>
</organism>
<feature type="transmembrane region" description="Helical" evidence="2">
    <location>
        <begin position="316"/>
        <end position="337"/>
    </location>
</feature>
<dbReference type="EMBL" id="HBJA01060674">
    <property type="protein sequence ID" value="CAE0810313.1"/>
    <property type="molecule type" value="Transcribed_RNA"/>
</dbReference>
<feature type="transmembrane region" description="Helical" evidence="2">
    <location>
        <begin position="504"/>
        <end position="524"/>
    </location>
</feature>
<dbReference type="Gene3D" id="3.40.50.1820">
    <property type="entry name" value="alpha/beta hydrolase"/>
    <property type="match status" value="1"/>
</dbReference>
<feature type="region of interest" description="Disordered" evidence="1">
    <location>
        <begin position="1"/>
        <end position="40"/>
    </location>
</feature>
<feature type="transmembrane region" description="Helical" evidence="2">
    <location>
        <begin position="177"/>
        <end position="195"/>
    </location>
</feature>
<feature type="transmembrane region" description="Helical" evidence="2">
    <location>
        <begin position="427"/>
        <end position="448"/>
    </location>
</feature>
<name>A0A7S4CYC8_9EUGL</name>
<keyword evidence="2" id="KW-0472">Membrane</keyword>
<dbReference type="InterPro" id="IPR029058">
    <property type="entry name" value="AB_hydrolase_fold"/>
</dbReference>
<feature type="compositionally biased region" description="Polar residues" evidence="1">
    <location>
        <begin position="75"/>
        <end position="84"/>
    </location>
</feature>
<gene>
    <name evidence="4" type="ORF">EGYM00163_LOCUS21448</name>
</gene>
<feature type="domain" description="Fungal lipase-type" evidence="3">
    <location>
        <begin position="575"/>
        <end position="705"/>
    </location>
</feature>